<reference evidence="3" key="1">
    <citation type="submission" date="2025-08" db="UniProtKB">
        <authorList>
            <consortium name="RefSeq"/>
        </authorList>
    </citation>
    <scope>IDENTIFICATION</scope>
</reference>
<dbReference type="GeneID" id="100900786"/>
<evidence type="ECO:0000313" key="3">
    <source>
        <dbReference type="RefSeq" id="XP_003745955.1"/>
    </source>
</evidence>
<organism evidence="2 3">
    <name type="scientific">Galendromus occidentalis</name>
    <name type="common">western predatory mite</name>
    <dbReference type="NCBI Taxonomy" id="34638"/>
    <lineage>
        <taxon>Eukaryota</taxon>
        <taxon>Metazoa</taxon>
        <taxon>Ecdysozoa</taxon>
        <taxon>Arthropoda</taxon>
        <taxon>Chelicerata</taxon>
        <taxon>Arachnida</taxon>
        <taxon>Acari</taxon>
        <taxon>Parasitiformes</taxon>
        <taxon>Mesostigmata</taxon>
        <taxon>Gamasina</taxon>
        <taxon>Phytoseioidea</taxon>
        <taxon>Phytoseiidae</taxon>
        <taxon>Typhlodrominae</taxon>
        <taxon>Galendromus</taxon>
    </lineage>
</organism>
<keyword evidence="2" id="KW-1185">Reference proteome</keyword>
<dbReference type="AlphaFoldDB" id="A0AAJ6VZQ7"/>
<evidence type="ECO:0000313" key="2">
    <source>
        <dbReference type="Proteomes" id="UP000694867"/>
    </source>
</evidence>
<dbReference type="InterPro" id="IPR045107">
    <property type="entry name" value="SAC3/GANP/THP3"/>
</dbReference>
<dbReference type="GO" id="GO:0051225">
    <property type="term" value="P:spindle assembly"/>
    <property type="evidence" value="ECO:0007669"/>
    <property type="project" value="TreeGrafter"/>
</dbReference>
<gene>
    <name evidence="3" type="primary">LOC100900786</name>
</gene>
<feature type="domain" description="SAC3/GANP/THP3 conserved" evidence="1">
    <location>
        <begin position="10"/>
        <end position="280"/>
    </location>
</feature>
<name>A0AAJ6VZQ7_9ACAR</name>
<dbReference type="PANTHER" id="PTHR12436:SF38">
    <property type="entry name" value="SAC3 DOMAIN-CONTAINING PROTEIN 1"/>
    <property type="match status" value="1"/>
</dbReference>
<accession>A0AAJ6VZQ7</accession>
<proteinExistence type="predicted"/>
<dbReference type="Gene3D" id="1.25.40.990">
    <property type="match status" value="1"/>
</dbReference>
<protein>
    <submittedName>
        <fullName evidence="3">SAC3 domain-containing protein 1</fullName>
    </submittedName>
</protein>
<dbReference type="Proteomes" id="UP000694867">
    <property type="component" value="Unplaced"/>
</dbReference>
<evidence type="ECO:0000259" key="1">
    <source>
        <dbReference type="Pfam" id="PF03399"/>
    </source>
</evidence>
<dbReference type="InterPro" id="IPR005062">
    <property type="entry name" value="SAC3/GANP/THP3_conserved"/>
</dbReference>
<dbReference type="PANTHER" id="PTHR12436">
    <property type="entry name" value="80 KDA MCM3-ASSOCIATED PROTEIN"/>
    <property type="match status" value="1"/>
</dbReference>
<dbReference type="RefSeq" id="XP_003745955.1">
    <property type="nucleotide sequence ID" value="XM_003745907.2"/>
</dbReference>
<dbReference type="Pfam" id="PF03399">
    <property type="entry name" value="SAC3_GANP"/>
    <property type="match status" value="1"/>
</dbReference>
<dbReference type="KEGG" id="goe:100900786"/>
<sequence>MTLVGMCAQFCPKREVDERTRNRQLDPLFEREVVFKRYTRSAAGRSAEKPEDVRPPAVLLKTVEYLLGDTVRLADFPRCYPFIWDRLWAVRQDLTLQQSACVLTRKILVRCVKFYTVSVVLCSGRDVPLSSFDPKINDTHLVDTLGKLLRIYEELEIEDEDRPLMESLWLLINLRSSRIVYRAFNLSPEIKSKMKHVLKLAKTYFSSNNFRFLHSIDELHVLESCLVSKILNSVRLDLLQILNVAFSSRSCAFPLAVLSDWLNCDESDCEKIVEFCGLPLDGNSRVNFLKTHRNCRFIEDQTTLFPNDSRKFAISEDLSSILLL</sequence>
<dbReference type="GO" id="GO:0005634">
    <property type="term" value="C:nucleus"/>
    <property type="evidence" value="ECO:0007669"/>
    <property type="project" value="TreeGrafter"/>
</dbReference>
<dbReference type="GO" id="GO:0005819">
    <property type="term" value="C:spindle"/>
    <property type="evidence" value="ECO:0007669"/>
    <property type="project" value="TreeGrafter"/>
</dbReference>
<dbReference type="GO" id="GO:0005813">
    <property type="term" value="C:centrosome"/>
    <property type="evidence" value="ECO:0007669"/>
    <property type="project" value="TreeGrafter"/>
</dbReference>
<dbReference type="GO" id="GO:0051298">
    <property type="term" value="P:centrosome duplication"/>
    <property type="evidence" value="ECO:0007669"/>
    <property type="project" value="TreeGrafter"/>
</dbReference>